<dbReference type="GeneID" id="98061442"/>
<name>A0A2K9NYT3_9FIRM</name>
<reference evidence="1 2" key="1">
    <citation type="submission" date="2017-04" db="EMBL/GenBank/DDBJ databases">
        <title>Monoglobus pectinilyticus 14 draft genome.</title>
        <authorList>
            <person name="Kim C."/>
            <person name="Rosendale D.I."/>
            <person name="Kelly W.J."/>
            <person name="Tannock G.W."/>
            <person name="Patchett M.L."/>
            <person name="Jordens J.Z."/>
        </authorList>
    </citation>
    <scope>NUCLEOTIDE SEQUENCE [LARGE SCALE GENOMIC DNA]</scope>
    <source>
        <strain evidence="1 2">14</strain>
    </source>
</reference>
<dbReference type="Pfam" id="PF05133">
    <property type="entry name" value="SPP1_portal"/>
    <property type="match status" value="1"/>
</dbReference>
<sequence length="458" mass="52561">MIVDAETVKEVDGRILGKLINKRAEDTARLIKLKDYYLGKHDVLYRRPKGKGLPNNKTVCNHAKYIVDMTQGYLLGAPIAYSAADGIDIEPLKNAYFESEIQNTDSRIVRDMSIYGHSYELVYANEDSKPKSAVLEPRQAFIVYDDTVEQRKLFGVHYYTITDIDGLEVGKVANVYTENEVIKYRSTGGGSVYEEIERTAHSFGRVPMIEYINNEDKQGDFEQLIGLIDAYNTLMSDRVNDKEQFVDAILFLKNVEVDSEKAKELLTEKIMMSFTPDAEAKYLQKVLNETDVEILRNNIKDDLHKFSLTPDLTDENFGNNLSGVAIRYKLLGFEQHVKNKERFLVLGLKERFDLYVHYLSLLSRMSVVSSGDVDFIFNRNLPENNLELAQTINYLRGLVSDETLLEQLDFVSDSAEEMELVEKQEESRVEREIKREELYRKSTGADYTALEDLTDEKC</sequence>
<dbReference type="OrthoDB" id="1697867at2"/>
<dbReference type="AlphaFoldDB" id="A0A2K9NYT3"/>
<evidence type="ECO:0000313" key="2">
    <source>
        <dbReference type="Proteomes" id="UP000235589"/>
    </source>
</evidence>
<evidence type="ECO:0000313" key="1">
    <source>
        <dbReference type="EMBL" id="AUO18195.1"/>
    </source>
</evidence>
<dbReference type="EMBL" id="CP020991">
    <property type="protein sequence ID" value="AUO18195.1"/>
    <property type="molecule type" value="Genomic_DNA"/>
</dbReference>
<keyword evidence="2" id="KW-1185">Reference proteome</keyword>
<dbReference type="Proteomes" id="UP000235589">
    <property type="component" value="Chromosome"/>
</dbReference>
<dbReference type="InterPro" id="IPR006428">
    <property type="entry name" value="Portal_SPP1-type"/>
</dbReference>
<dbReference type="NCBIfam" id="TIGR01538">
    <property type="entry name" value="portal_SPP1"/>
    <property type="match status" value="1"/>
</dbReference>
<protein>
    <submittedName>
        <fullName evidence="1">Phage portal protein, SPP1 family</fullName>
    </submittedName>
</protein>
<organism evidence="1 2">
    <name type="scientific">Monoglobus pectinilyticus</name>
    <dbReference type="NCBI Taxonomy" id="1981510"/>
    <lineage>
        <taxon>Bacteria</taxon>
        <taxon>Bacillati</taxon>
        <taxon>Bacillota</taxon>
        <taxon>Clostridia</taxon>
        <taxon>Monoglobales</taxon>
        <taxon>Monoglobaceae</taxon>
        <taxon>Monoglobus</taxon>
    </lineage>
</organism>
<proteinExistence type="predicted"/>
<dbReference type="KEGG" id="mpec:B9O19_00008"/>
<gene>
    <name evidence="1" type="ORF">B9O19_00008</name>
</gene>
<accession>A0A2K9NYT3</accession>
<dbReference type="InterPro" id="IPR021145">
    <property type="entry name" value="Portal_protein_SPP1_Gp6-like"/>
</dbReference>
<dbReference type="RefSeq" id="WP_102364554.1">
    <property type="nucleotide sequence ID" value="NZ_CP020991.1"/>
</dbReference>